<accession>A0A5B8VRS3</accession>
<dbReference type="Pfam" id="PF00293">
    <property type="entry name" value="NUDIX"/>
    <property type="match status" value="1"/>
</dbReference>
<evidence type="ECO:0000256" key="1">
    <source>
        <dbReference type="ARBA" id="ARBA00001946"/>
    </source>
</evidence>
<gene>
    <name evidence="7" type="ORF">FSB73_17900</name>
</gene>
<dbReference type="InterPro" id="IPR015797">
    <property type="entry name" value="NUDIX_hydrolase-like_dom_sf"/>
</dbReference>
<keyword evidence="4" id="KW-0378">Hydrolase</keyword>
<dbReference type="PROSITE" id="PS51462">
    <property type="entry name" value="NUDIX"/>
    <property type="match status" value="1"/>
</dbReference>
<dbReference type="PANTHER" id="PTHR43758">
    <property type="entry name" value="7,8-DIHYDRO-8-OXOGUANINE TRIPHOSPHATASE"/>
    <property type="match status" value="1"/>
</dbReference>
<sequence>METHLYNAKVIHTAGLIVYQNKQLLLAFSKHKSAWYLPGGKIDPEESPLEALIREIQEELCVTLLKTDLTPLFHITAPAFGEKEGIIMEQDCFQGPSDLPYKASSEIGELRYFSLADYMAQSPIVPGVITAFEKLQAAGLAANTR</sequence>
<comment type="similarity">
    <text evidence="2">Belongs to the Nudix hydrolase family.</text>
</comment>
<proteinExistence type="inferred from homology"/>
<dbReference type="EMBL" id="CP042434">
    <property type="protein sequence ID" value="QEC74344.1"/>
    <property type="molecule type" value="Genomic_DNA"/>
</dbReference>
<protein>
    <submittedName>
        <fullName evidence="7">NUDIX domain-containing protein</fullName>
    </submittedName>
</protein>
<keyword evidence="3" id="KW-0479">Metal-binding</keyword>
<evidence type="ECO:0000256" key="2">
    <source>
        <dbReference type="ARBA" id="ARBA00005582"/>
    </source>
</evidence>
<evidence type="ECO:0000256" key="3">
    <source>
        <dbReference type="ARBA" id="ARBA00022723"/>
    </source>
</evidence>
<name>A0A5B8VRS3_9BACT</name>
<dbReference type="InterPro" id="IPR000086">
    <property type="entry name" value="NUDIX_hydrolase_dom"/>
</dbReference>
<dbReference type="PANTHER" id="PTHR43758:SF2">
    <property type="entry name" value="OXIDIZED PURINE NUCLEOSIDE TRIPHOSPHATE HYDROLASE"/>
    <property type="match status" value="1"/>
</dbReference>
<dbReference type="CDD" id="cd04690">
    <property type="entry name" value="NUDIX_Hydrolase"/>
    <property type="match status" value="1"/>
</dbReference>
<evidence type="ECO:0000259" key="6">
    <source>
        <dbReference type="PROSITE" id="PS51462"/>
    </source>
</evidence>
<evidence type="ECO:0000313" key="7">
    <source>
        <dbReference type="EMBL" id="QEC74344.1"/>
    </source>
</evidence>
<dbReference type="OrthoDB" id="3532303at2"/>
<feature type="domain" description="Nudix hydrolase" evidence="6">
    <location>
        <begin position="9"/>
        <end position="137"/>
    </location>
</feature>
<dbReference type="GO" id="GO:0042262">
    <property type="term" value="P:DNA protection"/>
    <property type="evidence" value="ECO:0007669"/>
    <property type="project" value="TreeGrafter"/>
</dbReference>
<dbReference type="KEGG" id="agi:FSB73_17900"/>
<organism evidence="7 8">
    <name type="scientific">Arachidicoccus ginsenosidivorans</name>
    <dbReference type="NCBI Taxonomy" id="496057"/>
    <lineage>
        <taxon>Bacteria</taxon>
        <taxon>Pseudomonadati</taxon>
        <taxon>Bacteroidota</taxon>
        <taxon>Chitinophagia</taxon>
        <taxon>Chitinophagales</taxon>
        <taxon>Chitinophagaceae</taxon>
        <taxon>Arachidicoccus</taxon>
    </lineage>
</organism>
<keyword evidence="8" id="KW-1185">Reference proteome</keyword>
<keyword evidence="5" id="KW-0460">Magnesium</keyword>
<reference evidence="7 8" key="1">
    <citation type="journal article" date="2017" name="Int. J. Syst. Evol. Microbiol.">
        <title>Arachidicoccus ginsenosidivorans sp. nov., with ginsenoside-converting activity isolated from ginseng cultivating soil.</title>
        <authorList>
            <person name="Siddiqi M.Z."/>
            <person name="Aslam Z."/>
            <person name="Im W.T."/>
        </authorList>
    </citation>
    <scope>NUCLEOTIDE SEQUENCE [LARGE SCALE GENOMIC DNA]</scope>
    <source>
        <strain evidence="7 8">Gsoil 809</strain>
    </source>
</reference>
<evidence type="ECO:0000256" key="4">
    <source>
        <dbReference type="ARBA" id="ARBA00022801"/>
    </source>
</evidence>
<evidence type="ECO:0000256" key="5">
    <source>
        <dbReference type="ARBA" id="ARBA00022842"/>
    </source>
</evidence>
<dbReference type="Proteomes" id="UP000321291">
    <property type="component" value="Chromosome"/>
</dbReference>
<comment type="cofactor">
    <cofactor evidence="1">
        <name>Mg(2+)</name>
        <dbReference type="ChEBI" id="CHEBI:18420"/>
    </cofactor>
</comment>
<dbReference type="GO" id="GO:0005737">
    <property type="term" value="C:cytoplasm"/>
    <property type="evidence" value="ECO:0007669"/>
    <property type="project" value="TreeGrafter"/>
</dbReference>
<dbReference type="AlphaFoldDB" id="A0A5B8VRS3"/>
<dbReference type="GO" id="GO:0046872">
    <property type="term" value="F:metal ion binding"/>
    <property type="evidence" value="ECO:0007669"/>
    <property type="project" value="UniProtKB-KW"/>
</dbReference>
<dbReference type="SUPFAM" id="SSF55811">
    <property type="entry name" value="Nudix"/>
    <property type="match status" value="1"/>
</dbReference>
<dbReference type="Gene3D" id="3.90.79.10">
    <property type="entry name" value="Nucleoside Triphosphate Pyrophosphohydrolase"/>
    <property type="match status" value="1"/>
</dbReference>
<dbReference type="GO" id="GO:0008413">
    <property type="term" value="F:8-oxo-7,8-dihydroguanosine triphosphate pyrophosphatase activity"/>
    <property type="evidence" value="ECO:0007669"/>
    <property type="project" value="TreeGrafter"/>
</dbReference>
<evidence type="ECO:0000313" key="8">
    <source>
        <dbReference type="Proteomes" id="UP000321291"/>
    </source>
</evidence>